<dbReference type="PANTHER" id="PTHR24339:SF28">
    <property type="entry name" value="E5-RELATED"/>
    <property type="match status" value="1"/>
</dbReference>
<feature type="region of interest" description="Disordered" evidence="7">
    <location>
        <begin position="396"/>
        <end position="466"/>
    </location>
</feature>
<name>H1ADC5_9AGAM</name>
<evidence type="ECO:0000256" key="1">
    <source>
        <dbReference type="ARBA" id="ARBA00004123"/>
    </source>
</evidence>
<keyword evidence="4 5" id="KW-0539">Nucleus</keyword>
<dbReference type="EMBL" id="AB646132">
    <property type="protein sequence ID" value="BAL45603.2"/>
    <property type="molecule type" value="Genomic_DNA"/>
</dbReference>
<evidence type="ECO:0000256" key="7">
    <source>
        <dbReference type="SAM" id="MobiDB-lite"/>
    </source>
</evidence>
<feature type="compositionally biased region" description="Polar residues" evidence="7">
    <location>
        <begin position="243"/>
        <end position="254"/>
    </location>
</feature>
<evidence type="ECO:0000256" key="3">
    <source>
        <dbReference type="ARBA" id="ARBA00023155"/>
    </source>
</evidence>
<evidence type="ECO:0000256" key="2">
    <source>
        <dbReference type="ARBA" id="ARBA00023125"/>
    </source>
</evidence>
<keyword evidence="2 5" id="KW-0238">DNA-binding</keyword>
<evidence type="ECO:0000259" key="8">
    <source>
        <dbReference type="PROSITE" id="PS50071"/>
    </source>
</evidence>
<dbReference type="InterPro" id="IPR001356">
    <property type="entry name" value="HD"/>
</dbReference>
<feature type="DNA-binding region" description="Homeobox" evidence="5">
    <location>
        <begin position="154"/>
        <end position="204"/>
    </location>
</feature>
<dbReference type="SMART" id="SM00389">
    <property type="entry name" value="HOX"/>
    <property type="match status" value="1"/>
</dbReference>
<dbReference type="GO" id="GO:0000978">
    <property type="term" value="F:RNA polymerase II cis-regulatory region sequence-specific DNA binding"/>
    <property type="evidence" value="ECO:0007669"/>
    <property type="project" value="TreeGrafter"/>
</dbReference>
<dbReference type="Pfam" id="PF00046">
    <property type="entry name" value="Homeodomain"/>
    <property type="match status" value="1"/>
</dbReference>
<dbReference type="CDD" id="cd00086">
    <property type="entry name" value="homeodomain"/>
    <property type="match status" value="1"/>
</dbReference>
<feature type="region of interest" description="Disordered" evidence="7">
    <location>
        <begin position="234"/>
        <end position="274"/>
    </location>
</feature>
<evidence type="ECO:0000256" key="6">
    <source>
        <dbReference type="RuleBase" id="RU000682"/>
    </source>
</evidence>
<dbReference type="SUPFAM" id="SSF46689">
    <property type="entry name" value="Homeodomain-like"/>
    <property type="match status" value="1"/>
</dbReference>
<dbReference type="PANTHER" id="PTHR24339">
    <property type="entry name" value="HOMEOBOX PROTEIN EMX-RELATED"/>
    <property type="match status" value="1"/>
</dbReference>
<gene>
    <name evidence="9" type="primary">RrA1-hox2</name>
</gene>
<sequence>MTSIDSILKLIVQRVQECFPHSPISSSSHLLASQSIPQQHIASISLPDPPPIYPALMAAGARPEISQAIDQAYHKRATDLRALYHSAAALVCSNQAHHSTEFCSVSMQKVLSLFTKLYLRQLVIWRDDCVNLYLKHPSTGDKPRTSSCTPKFNHEYIPLLEHFFAENAFPTQADKAFLAKKSAMTYRQIHVWFQNRRNRMKKEGQVLKKKPAAEGAIRPLDTLYQRMEKFIVPRGKELHTPHSDTSGSTNSDNGNGDDETSSVTDGQCNPLDLPAPLHAFPSTYPPSCSYDPFPSRNGVTNFGTPGWLRRPINTPVRYAPFDIDGLINQFSQANILDDSSSRLRGKRDSFSAVAAITVIPPSAPHPALIRGVLTNILPVCNPLPSIPATASRRHVFHTPSPQSRPVTLMPTPETPTTQKTLRRKIAPLPRRVPHGNPISHRDVTPAISEASVSSPSRSSSFGSDSSSQSRLFLSVSSMSSTSSSLVTPPSSLPSPPVQLPSPSASFFNLSSSMIDLFGDALVDTPSPADGLQFDFSSSFLRNSHIQKSPTSDFSPPAANVVCTPS</sequence>
<dbReference type="AlphaFoldDB" id="H1ADC5"/>
<reference evidence="9" key="1">
    <citation type="journal article" date="2013" name="Mycol. Prog.">
        <title>Characterization of DNA polymorphisms in Rhizopogon roseolus homeodomain protein genes and their utilization for strain identification.</title>
        <authorList>
            <person name="Wan J."/>
            <person name="Li Y."/>
            <person name="Shimomura N."/>
            <person name="Yamaguchi T."/>
            <person name="Aimi T."/>
        </authorList>
    </citation>
    <scope>NUCLEOTIDE SEQUENCE</scope>
</reference>
<accession>H1ADC5</accession>
<dbReference type="InterPro" id="IPR009057">
    <property type="entry name" value="Homeodomain-like_sf"/>
</dbReference>
<keyword evidence="3 5" id="KW-0371">Homeobox</keyword>
<evidence type="ECO:0000313" key="9">
    <source>
        <dbReference type="EMBL" id="BAL45603.2"/>
    </source>
</evidence>
<protein>
    <submittedName>
        <fullName evidence="9">Homeodomain protein 2</fullName>
    </submittedName>
</protein>
<feature type="domain" description="Homeobox" evidence="8">
    <location>
        <begin position="152"/>
        <end position="203"/>
    </location>
</feature>
<dbReference type="GO" id="GO:0000981">
    <property type="term" value="F:DNA-binding transcription factor activity, RNA polymerase II-specific"/>
    <property type="evidence" value="ECO:0007669"/>
    <property type="project" value="TreeGrafter"/>
</dbReference>
<proteinExistence type="predicted"/>
<feature type="compositionally biased region" description="Low complexity" evidence="7">
    <location>
        <begin position="448"/>
        <end position="466"/>
    </location>
</feature>
<organism evidence="9">
    <name type="scientific">Rhizopogon roseolus</name>
    <dbReference type="NCBI Taxonomy" id="90004"/>
    <lineage>
        <taxon>Eukaryota</taxon>
        <taxon>Fungi</taxon>
        <taxon>Dikarya</taxon>
        <taxon>Basidiomycota</taxon>
        <taxon>Agaricomycotina</taxon>
        <taxon>Agaricomycetes</taxon>
        <taxon>Agaricomycetidae</taxon>
        <taxon>Boletales</taxon>
        <taxon>Suillineae</taxon>
        <taxon>Rhizopogonaceae</taxon>
        <taxon>Rhizopogon</taxon>
    </lineage>
</organism>
<dbReference type="PROSITE" id="PS50071">
    <property type="entry name" value="HOMEOBOX_2"/>
    <property type="match status" value="1"/>
</dbReference>
<dbReference type="Gene3D" id="1.10.10.60">
    <property type="entry name" value="Homeodomain-like"/>
    <property type="match status" value="1"/>
</dbReference>
<dbReference type="GO" id="GO:0005634">
    <property type="term" value="C:nucleus"/>
    <property type="evidence" value="ECO:0007669"/>
    <property type="project" value="UniProtKB-SubCell"/>
</dbReference>
<evidence type="ECO:0000256" key="5">
    <source>
        <dbReference type="PROSITE-ProRule" id="PRU00108"/>
    </source>
</evidence>
<evidence type="ECO:0000256" key="4">
    <source>
        <dbReference type="ARBA" id="ARBA00023242"/>
    </source>
</evidence>
<dbReference type="InterPro" id="IPR050877">
    <property type="entry name" value="EMX-VAX-Noto_Homeobox_TFs"/>
</dbReference>
<comment type="subcellular location">
    <subcellularLocation>
        <location evidence="1 5 6">Nucleus</location>
    </subcellularLocation>
</comment>